<dbReference type="Gene3D" id="3.30.420.10">
    <property type="entry name" value="Ribonuclease H-like superfamily/Ribonuclease H"/>
    <property type="match status" value="1"/>
</dbReference>
<proteinExistence type="predicted"/>
<keyword evidence="3" id="KW-1185">Reference proteome</keyword>
<dbReference type="InterPro" id="IPR012337">
    <property type="entry name" value="RNaseH-like_sf"/>
</dbReference>
<feature type="domain" description="Integrase catalytic" evidence="1">
    <location>
        <begin position="24"/>
        <end position="191"/>
    </location>
</feature>
<dbReference type="AlphaFoldDB" id="A0A6D2JQF8"/>
<evidence type="ECO:0000259" key="1">
    <source>
        <dbReference type="PROSITE" id="PS50994"/>
    </source>
</evidence>
<accession>A0A6D2JQF8</accession>
<reference evidence="2" key="1">
    <citation type="submission" date="2020-01" db="EMBL/GenBank/DDBJ databases">
        <authorList>
            <person name="Mishra B."/>
        </authorList>
    </citation>
    <scope>NUCLEOTIDE SEQUENCE [LARGE SCALE GENOMIC DNA]</scope>
</reference>
<sequence length="401" mass="45570">MFKDAHAFISRCDACQRMGNISKRNEMPQNFILEVEVFDVWGIDFMGPFPTSFGDQYILVAVDYVSKWVEAIASPTNDAQVVIKMFKSIIFPRFGVPRIVISDGGSHFINRIFANLLKKHGVTHKVASPYHPQTSGQVEISNRELKSILQKTTGKTRKDWSAKLDDALWAYRTAFKTPLGTTPFHLVYGKACHLPVELEYKAAWAIKELNFNLKTAGERRLIQLNELDEIRHLAYENSKIYKERTKAFHDRKIIPKNFAPNDQVLLFNSRLKLFPGKLRSRWSGPFRIKEVRPYGAVVLWDPMGGDFTVNGQRLKPYLASTTIPQETTLAWRSTRSLRKCHTVKLMTLNKALNGRQPIEAVLLPGNGAKNLMRDQVLPIPIPDSASAQVRCSNGLSNTRSR</sequence>
<evidence type="ECO:0000313" key="2">
    <source>
        <dbReference type="EMBL" id="CAA7042050.1"/>
    </source>
</evidence>
<name>A0A6D2JQF8_9BRAS</name>
<dbReference type="EMBL" id="CACVBM020001261">
    <property type="protein sequence ID" value="CAA7042050.1"/>
    <property type="molecule type" value="Genomic_DNA"/>
</dbReference>
<dbReference type="SUPFAM" id="SSF53098">
    <property type="entry name" value="Ribonuclease H-like"/>
    <property type="match status" value="1"/>
</dbReference>
<dbReference type="OrthoDB" id="1723222at2759"/>
<dbReference type="GO" id="GO:0015074">
    <property type="term" value="P:DNA integration"/>
    <property type="evidence" value="ECO:0007669"/>
    <property type="project" value="InterPro"/>
</dbReference>
<gene>
    <name evidence="2" type="ORF">MERR_LOCUS29285</name>
</gene>
<dbReference type="Pfam" id="PF00665">
    <property type="entry name" value="rve"/>
    <property type="match status" value="1"/>
</dbReference>
<dbReference type="InterPro" id="IPR001584">
    <property type="entry name" value="Integrase_cat-core"/>
</dbReference>
<dbReference type="PROSITE" id="PS50994">
    <property type="entry name" value="INTEGRASE"/>
    <property type="match status" value="1"/>
</dbReference>
<comment type="caution">
    <text evidence="2">The sequence shown here is derived from an EMBL/GenBank/DDBJ whole genome shotgun (WGS) entry which is preliminary data.</text>
</comment>
<dbReference type="Proteomes" id="UP000467841">
    <property type="component" value="Unassembled WGS sequence"/>
</dbReference>
<dbReference type="GO" id="GO:0003676">
    <property type="term" value="F:nucleic acid binding"/>
    <property type="evidence" value="ECO:0007669"/>
    <property type="project" value="InterPro"/>
</dbReference>
<evidence type="ECO:0000313" key="3">
    <source>
        <dbReference type="Proteomes" id="UP000467841"/>
    </source>
</evidence>
<dbReference type="PANTHER" id="PTHR47266">
    <property type="entry name" value="ENDONUCLEASE-RELATED"/>
    <property type="match status" value="1"/>
</dbReference>
<protein>
    <recommendedName>
        <fullName evidence="1">Integrase catalytic domain-containing protein</fullName>
    </recommendedName>
</protein>
<dbReference type="InterPro" id="IPR036397">
    <property type="entry name" value="RNaseH_sf"/>
</dbReference>
<organism evidence="2 3">
    <name type="scientific">Microthlaspi erraticum</name>
    <dbReference type="NCBI Taxonomy" id="1685480"/>
    <lineage>
        <taxon>Eukaryota</taxon>
        <taxon>Viridiplantae</taxon>
        <taxon>Streptophyta</taxon>
        <taxon>Embryophyta</taxon>
        <taxon>Tracheophyta</taxon>
        <taxon>Spermatophyta</taxon>
        <taxon>Magnoliopsida</taxon>
        <taxon>eudicotyledons</taxon>
        <taxon>Gunneridae</taxon>
        <taxon>Pentapetalae</taxon>
        <taxon>rosids</taxon>
        <taxon>malvids</taxon>
        <taxon>Brassicales</taxon>
        <taxon>Brassicaceae</taxon>
        <taxon>Coluteocarpeae</taxon>
        <taxon>Microthlaspi</taxon>
    </lineage>
</organism>
<dbReference type="InterPro" id="IPR052160">
    <property type="entry name" value="Gypsy_RT_Integrase-like"/>
</dbReference>